<dbReference type="EMBL" id="FUIG01000063">
    <property type="protein sequence ID" value="SJM34861.1"/>
    <property type="molecule type" value="Genomic_DNA"/>
</dbReference>
<organism evidence="1 2">
    <name type="scientific">Mesorhizobium delmotii</name>
    <dbReference type="NCBI Taxonomy" id="1631247"/>
    <lineage>
        <taxon>Bacteria</taxon>
        <taxon>Pseudomonadati</taxon>
        <taxon>Pseudomonadota</taxon>
        <taxon>Alphaproteobacteria</taxon>
        <taxon>Hyphomicrobiales</taxon>
        <taxon>Phyllobacteriaceae</taxon>
        <taxon>Mesorhizobium</taxon>
    </lineage>
</organism>
<sequence>MGPYARIYDVRRKWLRSRDYGTRADDCGLSTARADNQSARPVFFGPVDAFSECSEESARDRVRPIS</sequence>
<protein>
    <submittedName>
        <fullName evidence="1">Uncharacterized protein</fullName>
    </submittedName>
</protein>
<keyword evidence="2" id="KW-1185">Reference proteome</keyword>
<accession>A0A2P9AUR8</accession>
<gene>
    <name evidence="1" type="ORF">BQ8482_530031</name>
</gene>
<evidence type="ECO:0000313" key="2">
    <source>
        <dbReference type="Proteomes" id="UP000245698"/>
    </source>
</evidence>
<dbReference type="Proteomes" id="UP000245698">
    <property type="component" value="Unassembled WGS sequence"/>
</dbReference>
<proteinExistence type="predicted"/>
<name>A0A2P9AUR8_9HYPH</name>
<dbReference type="AlphaFoldDB" id="A0A2P9AUR8"/>
<reference evidence="2" key="1">
    <citation type="submission" date="2016-12" db="EMBL/GenBank/DDBJ databases">
        <authorList>
            <person name="Brunel B."/>
        </authorList>
    </citation>
    <scope>NUCLEOTIDE SEQUENCE [LARGE SCALE GENOMIC DNA]</scope>
</reference>
<evidence type="ECO:0000313" key="1">
    <source>
        <dbReference type="EMBL" id="SJM34861.1"/>
    </source>
</evidence>